<accession>A0A382H623</accession>
<reference evidence="1" key="1">
    <citation type="submission" date="2018-05" db="EMBL/GenBank/DDBJ databases">
        <authorList>
            <person name="Lanie J.A."/>
            <person name="Ng W.-L."/>
            <person name="Kazmierczak K.M."/>
            <person name="Andrzejewski T.M."/>
            <person name="Davidsen T.M."/>
            <person name="Wayne K.J."/>
            <person name="Tettelin H."/>
            <person name="Glass J.I."/>
            <person name="Rusch D."/>
            <person name="Podicherti R."/>
            <person name="Tsui H.-C.T."/>
            <person name="Winkler M.E."/>
        </authorList>
    </citation>
    <scope>NUCLEOTIDE SEQUENCE</scope>
</reference>
<name>A0A382H623_9ZZZZ</name>
<sequence length="163" mass="18811">MSTDEKDLYFIHKEENFRFLFYQQHPPSIDLVYKTFLGYDKNKIFFFDQIKGENSPVSIKDHVNISGKNGLTGQTPFKKRQMFPDMSSIYRTSAVYQKKTVFTVGPKRFCTEKPSKKIISENAGIITPILKYIGGTVTAFGVPEQMKEKKEIVYKCLKTEALN</sequence>
<proteinExistence type="predicted"/>
<protein>
    <submittedName>
        <fullName evidence="1">Uncharacterized protein</fullName>
    </submittedName>
</protein>
<organism evidence="1">
    <name type="scientific">marine metagenome</name>
    <dbReference type="NCBI Taxonomy" id="408172"/>
    <lineage>
        <taxon>unclassified sequences</taxon>
        <taxon>metagenomes</taxon>
        <taxon>ecological metagenomes</taxon>
    </lineage>
</organism>
<evidence type="ECO:0000313" key="1">
    <source>
        <dbReference type="EMBL" id="SVB82748.1"/>
    </source>
</evidence>
<gene>
    <name evidence="1" type="ORF">METZ01_LOCUS235602</name>
</gene>
<dbReference type="AlphaFoldDB" id="A0A382H623"/>
<dbReference type="EMBL" id="UINC01059389">
    <property type="protein sequence ID" value="SVB82748.1"/>
    <property type="molecule type" value="Genomic_DNA"/>
</dbReference>